<comment type="pathway">
    <text evidence="1">Protein modification; protein ubiquitination.</text>
</comment>
<dbReference type="PROSITE" id="PS50097">
    <property type="entry name" value="BTB"/>
    <property type="match status" value="3"/>
</dbReference>
<proteinExistence type="predicted"/>
<comment type="caution">
    <text evidence="5">The sequence shown here is derived from an EMBL/GenBank/DDBJ whole genome shotgun (WGS) entry which is preliminary data.</text>
</comment>
<dbReference type="GO" id="GO:0005737">
    <property type="term" value="C:cytoplasm"/>
    <property type="evidence" value="ECO:0007669"/>
    <property type="project" value="TreeGrafter"/>
</dbReference>
<evidence type="ECO:0000256" key="2">
    <source>
        <dbReference type="ARBA" id="ARBA00022737"/>
    </source>
</evidence>
<dbReference type="SUPFAM" id="SSF101898">
    <property type="entry name" value="NHL repeat"/>
    <property type="match status" value="1"/>
</dbReference>
<feature type="domain" description="BTB" evidence="4">
    <location>
        <begin position="387"/>
        <end position="454"/>
    </location>
</feature>
<keyword evidence="2" id="KW-0677">Repeat</keyword>
<keyword evidence="6" id="KW-1185">Reference proteome</keyword>
<feature type="domain" description="BTB" evidence="4">
    <location>
        <begin position="896"/>
        <end position="963"/>
    </location>
</feature>
<dbReference type="CDD" id="cd18186">
    <property type="entry name" value="BTB_POZ_ZBTB_KLHL-like"/>
    <property type="match status" value="3"/>
</dbReference>
<dbReference type="InterPro" id="IPR000210">
    <property type="entry name" value="BTB/POZ_dom"/>
</dbReference>
<accession>A0A2J8A9B3</accession>
<sequence>MQYPQCAFPTSGAGFNGVVTRPLERSARGQDAAATQTLVVCGVQLRPLTGAAFHGGLKLSGLPLKLFAEPPAPRDGQPAAPRRDFVFDPDYELASPVWDPHSCATYLFLGNAVLRLSGDDTVTLVAGDIEESGHVDGPGGVARFTDFCHLVSDGAGALYVADVGRLRKLQLPPAQTGLGLAAAAGGALPGGRGAAADEVVVSTLALQLPPGADVRGLAFDSGSTEAGRGGSLIYATPHALYRLRLGANTAAAAPVLLAGAAGVRGAVDGQGPDARFSGISGLAVDAEGAVWVTDNHGVAATAVRRVAADGTVTTVIASIKEMYWYPAILPNGRLTMCSNNNLHVLDLGITPPTNCNTAPPPPPTGPPPRTLPGDFGALLDQQPDGTADVTIVVGGRTFYVHRLILSARSDYFRQLFGGSFADSGAQQLSLPDSDLDALPFVLLFVYTGAVDIPAAQAQAVAELADRLLLPELCQLAVAVVEASVSAGTVVGLLLWAEACGPAFSELLSRLKAWYVGHHETVLEEAPDTVERLAEQRPVLMVELMRGGTLVVCGEELRPLTGAGSHGGLELGPPLQLFAEAPARREGQPAAPRRRFIPTLKKFSYPAWDPHSCAVYITHGFAVLRLSGDDTVAVVAGDVEEPGYVDGPGGVARFSGCFSLTSDGAGALYVADEGRIRKLQLPPAEAGAGQGAQALAAAGAGSAAAVAAGGAQPGGGGAAADEVVVSTLPLQLPPGVRALSLAFDSGSTEVGRDGSLLYATMHALYRLPLGATAAAATPVLLAGAAAGDWMPASLASRRWWWTARAPGATIAVRRVAADGTVTTVVESVEGICSCTAILPNGCLTLCSGDGLHVLDLGLKPPPSCVAAAPPPPTTGPPPRTLPGDFGALLDRQPDGTADVTIVVGGRTFYMHRLILSARSDYFRPLIEGSFADSGAQQLNLTDADPDAFGLVLLFVYTGAVAIPPAQAQAVAELAGRLLLPELCQLAVAVVEAGVSAGTVVGLLLWAEACERGPAFSELLSRLKAWYVEHHEAVLEEVPDAVGRLVGQRPGAVDIPLAQAQAVAELADRLLLPKLCGLAVAAVEASVSVATVACGPAFSELRSRLKAWYVEHHEAVLEEAPDAVERLAEQPGLMTLVVCGQVLRPLTGADSHGGLELGPPLQLFAEPPAPRDGQLAAPRRPFVPSRIHGFNRSVWDPYSSAVYMVHGGAVLRLGSDDTVTVVAGDIEEVGNVDGPGGVARFGLFGPLASDGTGALYVGDMGRIRKLKLLPAEAGAGQGALTLAAAGPGPAAAAAAGGVPPGGRGAAGEEVVVSTLPLQLPPGPDVPVQVRGLAFDGGSGEVGCGGSLIYATRSALYRLSLGATTAAANPVLLAGAERMRDAVDGRGPDARFFQILGLAMDGEGAVWVADIDSRLAATAVRRVAVDGTVTTVTSADGCCWDPAILPSGRLTLCAEEALRVLDLGLKPPPSCIAAPRSPAPAGPPPRTLPGDFGALFERQPDGTADVTIVVGGRTFHVHRAVLCARSDYFRQRLGDAFADGCLQQLSLPDADPDVVELVLRFIYTGVVADIPAAQVQALAELAGRLLLPELCQLALALVEASVTASTVVGLLLWAEACERGPAFSELLSRLKAWYVEHHEAVLEEALDAVEQLAAANPKLVAELMQGCARASKRRRTC</sequence>
<dbReference type="Pfam" id="PF00651">
    <property type="entry name" value="BTB"/>
    <property type="match status" value="3"/>
</dbReference>
<protein>
    <submittedName>
        <fullName evidence="5">Kelch-like protein 29</fullName>
    </submittedName>
</protein>
<feature type="domain" description="BTB" evidence="4">
    <location>
        <begin position="1501"/>
        <end position="1568"/>
    </location>
</feature>
<dbReference type="OrthoDB" id="624345at2759"/>
<evidence type="ECO:0000313" key="5">
    <source>
        <dbReference type="EMBL" id="PNH09118.1"/>
    </source>
</evidence>
<dbReference type="InterPro" id="IPR011042">
    <property type="entry name" value="6-blade_b-propeller_TolB-like"/>
</dbReference>
<reference evidence="5 6" key="1">
    <citation type="journal article" date="2017" name="Mol. Biol. Evol.">
        <title>The 4-celled Tetrabaena socialis nuclear genome reveals the essential components for genetic control of cell number at the origin of multicellularity in the volvocine lineage.</title>
        <authorList>
            <person name="Featherston J."/>
            <person name="Arakaki Y."/>
            <person name="Hanschen E.R."/>
            <person name="Ferris P.J."/>
            <person name="Michod R.E."/>
            <person name="Olson B.J.S.C."/>
            <person name="Nozaki H."/>
            <person name="Durand P.M."/>
        </authorList>
    </citation>
    <scope>NUCLEOTIDE SEQUENCE [LARGE SCALE GENOMIC DNA]</scope>
    <source>
        <strain evidence="5 6">NIES-571</strain>
    </source>
</reference>
<evidence type="ECO:0000259" key="4">
    <source>
        <dbReference type="PROSITE" id="PS50097"/>
    </source>
</evidence>
<organism evidence="5 6">
    <name type="scientific">Tetrabaena socialis</name>
    <dbReference type="NCBI Taxonomy" id="47790"/>
    <lineage>
        <taxon>Eukaryota</taxon>
        <taxon>Viridiplantae</taxon>
        <taxon>Chlorophyta</taxon>
        <taxon>core chlorophytes</taxon>
        <taxon>Chlorophyceae</taxon>
        <taxon>CS clade</taxon>
        <taxon>Chlamydomonadales</taxon>
        <taxon>Tetrabaenaceae</taxon>
        <taxon>Tetrabaena</taxon>
    </lineage>
</organism>
<dbReference type="SUPFAM" id="SSF63829">
    <property type="entry name" value="Calcium-dependent phosphotriesterase"/>
    <property type="match status" value="1"/>
</dbReference>
<dbReference type="InterPro" id="IPR044515">
    <property type="entry name" value="ABTB1"/>
</dbReference>
<dbReference type="Gene3D" id="2.120.10.30">
    <property type="entry name" value="TolB, C-terminal domain"/>
    <property type="match status" value="5"/>
</dbReference>
<dbReference type="Proteomes" id="UP000236333">
    <property type="component" value="Unassembled WGS sequence"/>
</dbReference>
<keyword evidence="3" id="KW-0040">ANK repeat</keyword>
<name>A0A2J8A9B3_9CHLO</name>
<gene>
    <name evidence="5" type="ORF">TSOC_004284</name>
</gene>
<dbReference type="GO" id="GO:0000151">
    <property type="term" value="C:ubiquitin ligase complex"/>
    <property type="evidence" value="ECO:0007669"/>
    <property type="project" value="TreeGrafter"/>
</dbReference>
<evidence type="ECO:0000256" key="3">
    <source>
        <dbReference type="ARBA" id="ARBA00023043"/>
    </source>
</evidence>
<dbReference type="EMBL" id="PGGS01000103">
    <property type="protein sequence ID" value="PNH09118.1"/>
    <property type="molecule type" value="Genomic_DNA"/>
</dbReference>
<dbReference type="PANTHER" id="PTHR46231:SF1">
    <property type="entry name" value="ANKYRIN REPEAT AND BTB_POZ DOMAIN-CONTAINING PROTEIN 1"/>
    <property type="match status" value="1"/>
</dbReference>
<evidence type="ECO:0000256" key="1">
    <source>
        <dbReference type="ARBA" id="ARBA00004906"/>
    </source>
</evidence>
<dbReference type="InterPro" id="IPR011333">
    <property type="entry name" value="SKP1/BTB/POZ_sf"/>
</dbReference>
<dbReference type="PANTHER" id="PTHR46231">
    <property type="entry name" value="ANKYRIN REPEAT AND BTB/POZ DOMAIN-CONTAINING PROTEIN 1"/>
    <property type="match status" value="1"/>
</dbReference>
<dbReference type="SMART" id="SM00225">
    <property type="entry name" value="BTB"/>
    <property type="match status" value="3"/>
</dbReference>
<dbReference type="Gene3D" id="3.30.710.10">
    <property type="entry name" value="Potassium Channel Kv1.1, Chain A"/>
    <property type="match status" value="3"/>
</dbReference>
<evidence type="ECO:0000313" key="6">
    <source>
        <dbReference type="Proteomes" id="UP000236333"/>
    </source>
</evidence>
<dbReference type="SUPFAM" id="SSF54695">
    <property type="entry name" value="POZ domain"/>
    <property type="match status" value="3"/>
</dbReference>